<evidence type="ECO:0008006" key="4">
    <source>
        <dbReference type="Google" id="ProtNLM"/>
    </source>
</evidence>
<evidence type="ECO:0000256" key="2">
    <source>
        <dbReference type="SAM" id="MobiDB-lite"/>
    </source>
</evidence>
<dbReference type="VEuPathDB" id="CryptoDB:Cvel_5849"/>
<organism evidence="3">
    <name type="scientific">Chromera velia CCMP2878</name>
    <dbReference type="NCBI Taxonomy" id="1169474"/>
    <lineage>
        <taxon>Eukaryota</taxon>
        <taxon>Sar</taxon>
        <taxon>Alveolata</taxon>
        <taxon>Colpodellida</taxon>
        <taxon>Chromeraceae</taxon>
        <taxon>Chromera</taxon>
    </lineage>
</organism>
<protein>
    <recommendedName>
        <fullName evidence="4">Coiled-coil domain-containing protein 153</fullName>
    </recommendedName>
</protein>
<feature type="compositionally biased region" description="Basic and acidic residues" evidence="2">
    <location>
        <begin position="146"/>
        <end position="178"/>
    </location>
</feature>
<evidence type="ECO:0000256" key="1">
    <source>
        <dbReference type="SAM" id="Coils"/>
    </source>
</evidence>
<proteinExistence type="predicted"/>
<name>A0A0G4H7T1_9ALVE</name>
<accession>A0A0G4H7T1</accession>
<dbReference type="AlphaFoldDB" id="A0A0G4H7T1"/>
<evidence type="ECO:0000313" key="3">
    <source>
        <dbReference type="EMBL" id="CEM39974.1"/>
    </source>
</evidence>
<feature type="compositionally biased region" description="Acidic residues" evidence="2">
    <location>
        <begin position="187"/>
        <end position="196"/>
    </location>
</feature>
<dbReference type="EMBL" id="CDMZ01001972">
    <property type="protein sequence ID" value="CEM39974.1"/>
    <property type="molecule type" value="Genomic_DNA"/>
</dbReference>
<keyword evidence="1" id="KW-0175">Coiled coil</keyword>
<dbReference type="PhylomeDB" id="A0A0G4H7T1"/>
<sequence length="196" mass="22439">MREIAIEFSEERERSEASTSDMKKNYLDMQAHYKVIIENFLKEVQEMKIRIDNKHREIEETRRAKDQEIQQKIDETHHLQAQMEGMAVAFADMLKDVLDRMNQRVEVTQHAYDMEGARLPLLSRLKDFTLLEKEHDKGKTSGMSRTGREAREDGADNDDGHAHHNESRDSPIEAEDLRSAGSGVEIGADDDGGLTA</sequence>
<gene>
    <name evidence="3" type="ORF">Cvel_5849</name>
</gene>
<feature type="region of interest" description="Disordered" evidence="2">
    <location>
        <begin position="1"/>
        <end position="21"/>
    </location>
</feature>
<feature type="coiled-coil region" evidence="1">
    <location>
        <begin position="37"/>
        <end position="71"/>
    </location>
</feature>
<reference evidence="3" key="1">
    <citation type="submission" date="2014-11" db="EMBL/GenBank/DDBJ databases">
        <authorList>
            <person name="Otto D Thomas"/>
            <person name="Naeem Raeece"/>
        </authorList>
    </citation>
    <scope>NUCLEOTIDE SEQUENCE</scope>
</reference>
<feature type="region of interest" description="Disordered" evidence="2">
    <location>
        <begin position="133"/>
        <end position="196"/>
    </location>
</feature>